<keyword evidence="2" id="KW-0812">Transmembrane</keyword>
<dbReference type="RefSeq" id="WP_344612145.1">
    <property type="nucleotide sequence ID" value="NZ_BAAARV010000019.1"/>
</dbReference>
<sequence length="104" mass="11101">MGALLLGSPLGSTLGFQPLPGGLFNVLVGMIVCYLALTEAGKRMFYGAPPRPPTAAAVRPAATTAAARPTSALATTLRTDERRMTFNRTWPGPSTRRDSRRWLG</sequence>
<gene>
    <name evidence="3" type="ORF">GCM10010170_021420</name>
</gene>
<protein>
    <submittedName>
        <fullName evidence="3">Uncharacterized protein</fullName>
    </submittedName>
</protein>
<comment type="caution">
    <text evidence="3">The sequence shown here is derived from an EMBL/GenBank/DDBJ whole genome shotgun (WGS) entry which is preliminary data.</text>
</comment>
<reference evidence="4" key="1">
    <citation type="journal article" date="2019" name="Int. J. Syst. Evol. Microbiol.">
        <title>The Global Catalogue of Microorganisms (GCM) 10K type strain sequencing project: providing services to taxonomists for standard genome sequencing and annotation.</title>
        <authorList>
            <consortium name="The Broad Institute Genomics Platform"/>
            <consortium name="The Broad Institute Genome Sequencing Center for Infectious Disease"/>
            <person name="Wu L."/>
            <person name="Ma J."/>
        </authorList>
    </citation>
    <scope>NUCLEOTIDE SEQUENCE [LARGE SCALE GENOMIC DNA]</scope>
    <source>
        <strain evidence="4">JCM 3272</strain>
    </source>
</reference>
<keyword evidence="4" id="KW-1185">Reference proteome</keyword>
<evidence type="ECO:0000256" key="1">
    <source>
        <dbReference type="SAM" id="MobiDB-lite"/>
    </source>
</evidence>
<evidence type="ECO:0000313" key="4">
    <source>
        <dbReference type="Proteomes" id="UP001501444"/>
    </source>
</evidence>
<proteinExistence type="predicted"/>
<feature type="region of interest" description="Disordered" evidence="1">
    <location>
        <begin position="83"/>
        <end position="104"/>
    </location>
</feature>
<accession>A0ABP5SVH9</accession>
<evidence type="ECO:0000313" key="3">
    <source>
        <dbReference type="EMBL" id="GAA2339379.1"/>
    </source>
</evidence>
<keyword evidence="2" id="KW-1133">Transmembrane helix</keyword>
<name>A0ABP5SVH9_9ACTN</name>
<keyword evidence="2" id="KW-0472">Membrane</keyword>
<organism evidence="3 4">
    <name type="scientific">Dactylosporangium salmoneum</name>
    <dbReference type="NCBI Taxonomy" id="53361"/>
    <lineage>
        <taxon>Bacteria</taxon>
        <taxon>Bacillati</taxon>
        <taxon>Actinomycetota</taxon>
        <taxon>Actinomycetes</taxon>
        <taxon>Micromonosporales</taxon>
        <taxon>Micromonosporaceae</taxon>
        <taxon>Dactylosporangium</taxon>
    </lineage>
</organism>
<dbReference type="Proteomes" id="UP001501444">
    <property type="component" value="Unassembled WGS sequence"/>
</dbReference>
<feature type="compositionally biased region" description="Basic and acidic residues" evidence="1">
    <location>
        <begin position="95"/>
        <end position="104"/>
    </location>
</feature>
<feature type="transmembrane region" description="Helical" evidence="2">
    <location>
        <begin position="20"/>
        <end position="37"/>
    </location>
</feature>
<dbReference type="EMBL" id="BAAARV010000019">
    <property type="protein sequence ID" value="GAA2339379.1"/>
    <property type="molecule type" value="Genomic_DNA"/>
</dbReference>
<evidence type="ECO:0000256" key="2">
    <source>
        <dbReference type="SAM" id="Phobius"/>
    </source>
</evidence>